<sequence>MNNATHEHGSDCDCESCGDPRSMGFLDKYLTVWIFGAMAIGVGLGYVAPSVTEPIQNFRLVEIGLVLMMYPPLAKADYSQLRAVFSNWRVLGLSLIQNWLLGPTLMFGLAVVFFSGLVPGLPARPEYFLGLVFIGMARCIAMVLVWNELAEGSTEYVTGLVAFNSLFQILTYGVYVWFFGLFLPPLLGMDSLVAGITSFNITPIQVFEAIVVFLGIPFAGGFLTRYIGTRVKSEAWYDEEFISTIDPLTLIALLFTVIVMFATQGGNIVAAPGDVLLIAVPLTIYFVVMFLVSFGMGRGIGADYSTTTAIGFTAASNNFELAIAVAVAVFGVGSGVAFATVIGPLIEVPVLLALVNVALYFQRNVDWSDTETDSIATPTPETTTDDD</sequence>
<reference evidence="10" key="1">
    <citation type="submission" date="2022-04" db="EMBL/GenBank/DDBJ databases">
        <title>Halocatena sp. nov., isolated from a salt lake.</title>
        <authorList>
            <person name="Cui H.-L."/>
        </authorList>
    </citation>
    <scope>NUCLEOTIDE SEQUENCE</scope>
    <source>
        <strain evidence="10">AD-1</strain>
        <plasmid evidence="10">unnamed1</plasmid>
    </source>
</reference>
<evidence type="ECO:0000256" key="5">
    <source>
        <dbReference type="ARBA" id="ARBA00022692"/>
    </source>
</evidence>
<accession>A0A8U0A578</accession>
<dbReference type="Pfam" id="PF01758">
    <property type="entry name" value="SBF"/>
    <property type="match status" value="1"/>
</dbReference>
<evidence type="ECO:0000256" key="6">
    <source>
        <dbReference type="ARBA" id="ARBA00022849"/>
    </source>
</evidence>
<dbReference type="InterPro" id="IPR002657">
    <property type="entry name" value="BilAc:Na_symport/Acr3"/>
</dbReference>
<dbReference type="RefSeq" id="WP_247994838.1">
    <property type="nucleotide sequence ID" value="NZ_CP096020.1"/>
</dbReference>
<evidence type="ECO:0000256" key="1">
    <source>
        <dbReference type="ARBA" id="ARBA00004651"/>
    </source>
</evidence>
<dbReference type="EMBL" id="CP096020">
    <property type="protein sequence ID" value="UPM44184.1"/>
    <property type="molecule type" value="Genomic_DNA"/>
</dbReference>
<dbReference type="FunFam" id="1.20.1530.20:FF:000009">
    <property type="entry name" value="Arsenite transporter, ACR3 family"/>
    <property type="match status" value="1"/>
</dbReference>
<keyword evidence="10" id="KW-0614">Plasmid</keyword>
<evidence type="ECO:0000256" key="2">
    <source>
        <dbReference type="ARBA" id="ARBA00010110"/>
    </source>
</evidence>
<feature type="transmembrane region" description="Helical" evidence="9">
    <location>
        <begin position="204"/>
        <end position="227"/>
    </location>
</feature>
<evidence type="ECO:0000256" key="8">
    <source>
        <dbReference type="ARBA" id="ARBA00023136"/>
    </source>
</evidence>
<dbReference type="PIRSF" id="PIRSF005508">
    <property type="entry name" value="Acr3"/>
    <property type="match status" value="1"/>
</dbReference>
<dbReference type="GO" id="GO:0046685">
    <property type="term" value="P:response to arsenic-containing substance"/>
    <property type="evidence" value="ECO:0007669"/>
    <property type="project" value="UniProtKB-KW"/>
</dbReference>
<evidence type="ECO:0000256" key="9">
    <source>
        <dbReference type="SAM" id="Phobius"/>
    </source>
</evidence>
<protein>
    <submittedName>
        <fullName evidence="10">ACR3 family arsenite efflux transporter</fullName>
    </submittedName>
</protein>
<feature type="transmembrane region" description="Helical" evidence="9">
    <location>
        <begin position="336"/>
        <end position="361"/>
    </location>
</feature>
<dbReference type="GO" id="GO:0005886">
    <property type="term" value="C:plasma membrane"/>
    <property type="evidence" value="ECO:0007669"/>
    <property type="project" value="UniProtKB-SubCell"/>
</dbReference>
<feature type="transmembrane region" description="Helical" evidence="9">
    <location>
        <begin position="127"/>
        <end position="147"/>
    </location>
</feature>
<feature type="transmembrane region" description="Helical" evidence="9">
    <location>
        <begin position="275"/>
        <end position="297"/>
    </location>
</feature>
<keyword evidence="3" id="KW-0813">Transport</keyword>
<name>A0A8U0A578_9EURY</name>
<dbReference type="InterPro" id="IPR004706">
    <property type="entry name" value="Arsenical-R_Acr3"/>
</dbReference>
<keyword evidence="7 9" id="KW-1133">Transmembrane helix</keyword>
<dbReference type="Proteomes" id="UP000831768">
    <property type="component" value="Plasmid unnamed1"/>
</dbReference>
<evidence type="ECO:0000256" key="4">
    <source>
        <dbReference type="ARBA" id="ARBA00022475"/>
    </source>
</evidence>
<organism evidence="10 11">
    <name type="scientific">Halocatena salina</name>
    <dbReference type="NCBI Taxonomy" id="2934340"/>
    <lineage>
        <taxon>Archaea</taxon>
        <taxon>Methanobacteriati</taxon>
        <taxon>Methanobacteriota</taxon>
        <taxon>Stenosarchaea group</taxon>
        <taxon>Halobacteria</taxon>
        <taxon>Halobacteriales</taxon>
        <taxon>Natronomonadaceae</taxon>
        <taxon>Halocatena</taxon>
    </lineage>
</organism>
<keyword evidence="8 9" id="KW-0472">Membrane</keyword>
<feature type="transmembrane region" description="Helical" evidence="9">
    <location>
        <begin position="29"/>
        <end position="48"/>
    </location>
</feature>
<evidence type="ECO:0000256" key="3">
    <source>
        <dbReference type="ARBA" id="ARBA00022448"/>
    </source>
</evidence>
<evidence type="ECO:0000256" key="7">
    <source>
        <dbReference type="ARBA" id="ARBA00022989"/>
    </source>
</evidence>
<comment type="similarity">
    <text evidence="2">Belongs to the arsenical resistance-3 (ACR3) (TC 2.A.59) family.</text>
</comment>
<comment type="subcellular location">
    <subcellularLocation>
        <location evidence="1">Cell membrane</location>
        <topology evidence="1">Multi-pass membrane protein</topology>
    </subcellularLocation>
</comment>
<dbReference type="GO" id="GO:0015105">
    <property type="term" value="F:arsenite transmembrane transporter activity"/>
    <property type="evidence" value="ECO:0007669"/>
    <property type="project" value="TreeGrafter"/>
</dbReference>
<keyword evidence="11" id="KW-1185">Reference proteome</keyword>
<dbReference type="NCBIfam" id="TIGR00832">
    <property type="entry name" value="acr3"/>
    <property type="match status" value="1"/>
</dbReference>
<keyword evidence="6" id="KW-0059">Arsenical resistance</keyword>
<dbReference type="Gene3D" id="1.20.1530.20">
    <property type="match status" value="1"/>
</dbReference>
<keyword evidence="5 9" id="KW-0812">Transmembrane</keyword>
<dbReference type="KEGG" id="haad:MW046_14285"/>
<evidence type="ECO:0000313" key="10">
    <source>
        <dbReference type="EMBL" id="UPM44184.1"/>
    </source>
</evidence>
<keyword evidence="4" id="KW-1003">Cell membrane</keyword>
<feature type="transmembrane region" description="Helical" evidence="9">
    <location>
        <begin position="248"/>
        <end position="269"/>
    </location>
</feature>
<feature type="transmembrane region" description="Helical" evidence="9">
    <location>
        <begin position="309"/>
        <end position="330"/>
    </location>
</feature>
<dbReference type="GO" id="GO:0015104">
    <property type="term" value="F:antimonite transmembrane transporter activity"/>
    <property type="evidence" value="ECO:0007669"/>
    <property type="project" value="TreeGrafter"/>
</dbReference>
<gene>
    <name evidence="10" type="primary">arsB</name>
    <name evidence="10" type="ORF">MW046_14285</name>
</gene>
<dbReference type="PANTHER" id="PTHR43057:SF1">
    <property type="entry name" value="ARSENICAL-RESISTANCE PROTEIN 3"/>
    <property type="match status" value="1"/>
</dbReference>
<proteinExistence type="inferred from homology"/>
<dbReference type="AlphaFoldDB" id="A0A8U0A578"/>
<dbReference type="GO" id="GO:0015297">
    <property type="term" value="F:antiporter activity"/>
    <property type="evidence" value="ECO:0007669"/>
    <property type="project" value="InterPro"/>
</dbReference>
<dbReference type="InterPro" id="IPR038770">
    <property type="entry name" value="Na+/solute_symporter_sf"/>
</dbReference>
<feature type="transmembrane region" description="Helical" evidence="9">
    <location>
        <begin position="159"/>
        <end position="184"/>
    </location>
</feature>
<dbReference type="GeneID" id="71929238"/>
<evidence type="ECO:0000313" key="11">
    <source>
        <dbReference type="Proteomes" id="UP000831768"/>
    </source>
</evidence>
<feature type="transmembrane region" description="Helical" evidence="9">
    <location>
        <begin position="99"/>
        <end position="121"/>
    </location>
</feature>
<dbReference type="PANTHER" id="PTHR43057">
    <property type="entry name" value="ARSENITE EFFLUX TRANSPORTER"/>
    <property type="match status" value="1"/>
</dbReference>
<geneLocation type="plasmid" evidence="10 11">
    <name>unnamed1</name>
</geneLocation>